<dbReference type="CDD" id="cd19089">
    <property type="entry name" value="AKR_AKR14A1_2"/>
    <property type="match status" value="1"/>
</dbReference>
<evidence type="ECO:0000256" key="1">
    <source>
        <dbReference type="ARBA" id="ARBA00006515"/>
    </source>
</evidence>
<dbReference type="STRING" id="263852.SAMN02745116_01367"/>
<dbReference type="InterPro" id="IPR036812">
    <property type="entry name" value="NAD(P)_OxRdtase_dom_sf"/>
</dbReference>
<dbReference type="GO" id="GO:0051596">
    <property type="term" value="P:methylglyoxal catabolic process"/>
    <property type="evidence" value="ECO:0007669"/>
    <property type="project" value="TreeGrafter"/>
</dbReference>
<dbReference type="EMBL" id="FUXI01000014">
    <property type="protein sequence ID" value="SJZ76645.1"/>
    <property type="molecule type" value="Genomic_DNA"/>
</dbReference>
<accession>A0A1T4NC05</accession>
<dbReference type="PANTHER" id="PTHR43150:SF4">
    <property type="entry name" value="L-GLYCERALDEHYDE 3-PHOSPHATE REDUCTASE"/>
    <property type="match status" value="1"/>
</dbReference>
<dbReference type="InterPro" id="IPR005399">
    <property type="entry name" value="K_chnl_volt-dep_bsu_KCNAB-rel"/>
</dbReference>
<evidence type="ECO:0000313" key="6">
    <source>
        <dbReference type="Proteomes" id="UP000190328"/>
    </source>
</evidence>
<keyword evidence="3" id="KW-0560">Oxidoreductase</keyword>
<keyword evidence="6" id="KW-1185">Reference proteome</keyword>
<sequence length="330" mass="37469">MRTKYVPNEKRYEKMIYNKIQKSGLRLPAISLGFWHNFGSGTPLELQQEIVRGAFDMGITHFDLANNYGPSYGAAEENFGRIFAEDLAPYRDELIISTKAGYDMWQGPYGDGGSLKYLVASCNQSLKRLGLEYVDIFYSHRRDVETPLEETAYALSKIYHDGKALYVGVSNYSAEDTEEMARLLDDLKTPFVIHQPRYNMLDRSIEAELKPTLAKLGLGGIAFSPLEQGILTDRYLKEIPKDSRAYSNSRFLTEDSVQQHIEKVRKLNEIAKRRGQTMAEMAISWILRDGVITSVLVGASRLSQLEDNVKALENLIFSEEELAEIDEILL</sequence>
<dbReference type="RefSeq" id="WP_078807302.1">
    <property type="nucleotide sequence ID" value="NZ_FUXI01000014.1"/>
</dbReference>
<dbReference type="NCBIfam" id="NF007388">
    <property type="entry name" value="PRK09912.1"/>
    <property type="match status" value="1"/>
</dbReference>
<organism evidence="5 6">
    <name type="scientific">Pilibacter termitis</name>
    <dbReference type="NCBI Taxonomy" id="263852"/>
    <lineage>
        <taxon>Bacteria</taxon>
        <taxon>Bacillati</taxon>
        <taxon>Bacillota</taxon>
        <taxon>Bacilli</taxon>
        <taxon>Lactobacillales</taxon>
        <taxon>Enterococcaceae</taxon>
        <taxon>Pilibacter</taxon>
    </lineage>
</organism>
<dbReference type="AlphaFoldDB" id="A0A1T4NC05"/>
<reference evidence="5 6" key="1">
    <citation type="submission" date="2017-02" db="EMBL/GenBank/DDBJ databases">
        <authorList>
            <person name="Peterson S.W."/>
        </authorList>
    </citation>
    <scope>NUCLEOTIDE SEQUENCE [LARGE SCALE GENOMIC DNA]</scope>
    <source>
        <strain evidence="5 6">ATCC BAA-1030</strain>
    </source>
</reference>
<evidence type="ECO:0000256" key="2">
    <source>
        <dbReference type="ARBA" id="ARBA00022857"/>
    </source>
</evidence>
<keyword evidence="2" id="KW-0521">NADP</keyword>
<comment type="similarity">
    <text evidence="1">Belongs to the shaker potassium channel beta subunit family.</text>
</comment>
<dbReference type="GO" id="GO:0016491">
    <property type="term" value="F:oxidoreductase activity"/>
    <property type="evidence" value="ECO:0007669"/>
    <property type="project" value="UniProtKB-KW"/>
</dbReference>
<evidence type="ECO:0000256" key="3">
    <source>
        <dbReference type="ARBA" id="ARBA00023002"/>
    </source>
</evidence>
<name>A0A1T4NC05_9ENTE</name>
<dbReference type="InterPro" id="IPR023210">
    <property type="entry name" value="NADP_OxRdtase_dom"/>
</dbReference>
<feature type="domain" description="NADP-dependent oxidoreductase" evidence="4">
    <location>
        <begin position="30"/>
        <end position="328"/>
    </location>
</feature>
<protein>
    <submittedName>
        <fullName evidence="5">L-glyceraldehyde 3-phosphate reductase</fullName>
    </submittedName>
</protein>
<dbReference type="Gene3D" id="3.20.20.100">
    <property type="entry name" value="NADP-dependent oxidoreductase domain"/>
    <property type="match status" value="1"/>
</dbReference>
<dbReference type="SUPFAM" id="SSF51430">
    <property type="entry name" value="NAD(P)-linked oxidoreductase"/>
    <property type="match status" value="1"/>
</dbReference>
<dbReference type="PANTHER" id="PTHR43150">
    <property type="entry name" value="HYPERKINETIC, ISOFORM M"/>
    <property type="match status" value="1"/>
</dbReference>
<dbReference type="Proteomes" id="UP000190328">
    <property type="component" value="Unassembled WGS sequence"/>
</dbReference>
<evidence type="ECO:0000259" key="4">
    <source>
        <dbReference type="Pfam" id="PF00248"/>
    </source>
</evidence>
<evidence type="ECO:0000313" key="5">
    <source>
        <dbReference type="EMBL" id="SJZ76645.1"/>
    </source>
</evidence>
<proteinExistence type="inferred from homology"/>
<gene>
    <name evidence="5" type="ORF">SAMN02745116_01367</name>
</gene>
<dbReference type="Pfam" id="PF00248">
    <property type="entry name" value="Aldo_ket_red"/>
    <property type="match status" value="1"/>
</dbReference>
<dbReference type="OrthoDB" id="9773828at2"/>